<dbReference type="AlphaFoldDB" id="A0AAW2FT56"/>
<protein>
    <submittedName>
        <fullName evidence="1">Uncharacterized protein</fullName>
    </submittedName>
</protein>
<dbReference type="EMBL" id="JADYXP020000009">
    <property type="protein sequence ID" value="KAL0117322.1"/>
    <property type="molecule type" value="Genomic_DNA"/>
</dbReference>
<name>A0AAW2FT56_9HYME</name>
<organism evidence="1 2">
    <name type="scientific">Cardiocondyla obscurior</name>
    <dbReference type="NCBI Taxonomy" id="286306"/>
    <lineage>
        <taxon>Eukaryota</taxon>
        <taxon>Metazoa</taxon>
        <taxon>Ecdysozoa</taxon>
        <taxon>Arthropoda</taxon>
        <taxon>Hexapoda</taxon>
        <taxon>Insecta</taxon>
        <taxon>Pterygota</taxon>
        <taxon>Neoptera</taxon>
        <taxon>Endopterygota</taxon>
        <taxon>Hymenoptera</taxon>
        <taxon>Apocrita</taxon>
        <taxon>Aculeata</taxon>
        <taxon>Formicoidea</taxon>
        <taxon>Formicidae</taxon>
        <taxon>Myrmicinae</taxon>
        <taxon>Cardiocondyla</taxon>
    </lineage>
</organism>
<keyword evidence="2" id="KW-1185">Reference proteome</keyword>
<accession>A0AAW2FT56</accession>
<gene>
    <name evidence="1" type="ORF">PUN28_010284</name>
</gene>
<evidence type="ECO:0000313" key="1">
    <source>
        <dbReference type="EMBL" id="KAL0117322.1"/>
    </source>
</evidence>
<evidence type="ECO:0000313" key="2">
    <source>
        <dbReference type="Proteomes" id="UP001430953"/>
    </source>
</evidence>
<proteinExistence type="predicted"/>
<sequence length="117" mass="13560">MWINSRCSLATHGASERKRLHNSRSLIALLSQLISACENKYPSSVLLIISAIENNVINDLDSNFCDLNIIFTEIVRKKKKERKKEKKIKRQDVPLKCIIYGMITESRKSNENFNYVM</sequence>
<dbReference type="Proteomes" id="UP001430953">
    <property type="component" value="Unassembled WGS sequence"/>
</dbReference>
<reference evidence="1 2" key="1">
    <citation type="submission" date="2023-03" db="EMBL/GenBank/DDBJ databases">
        <title>High recombination rates correlate with genetic variation in Cardiocondyla obscurior ants.</title>
        <authorList>
            <person name="Errbii M."/>
        </authorList>
    </citation>
    <scope>NUCLEOTIDE SEQUENCE [LARGE SCALE GENOMIC DNA]</scope>
    <source>
        <strain evidence="1">Alpha-2009</strain>
        <tissue evidence="1">Whole body</tissue>
    </source>
</reference>
<comment type="caution">
    <text evidence="1">The sequence shown here is derived from an EMBL/GenBank/DDBJ whole genome shotgun (WGS) entry which is preliminary data.</text>
</comment>